<evidence type="ECO:0000313" key="4">
    <source>
        <dbReference type="EMBL" id="NML31924.1"/>
    </source>
</evidence>
<dbReference type="Pfam" id="PF00884">
    <property type="entry name" value="Sulfatase"/>
    <property type="match status" value="1"/>
</dbReference>
<dbReference type="EMBL" id="JABBFZ010000006">
    <property type="protein sequence ID" value="NML31924.1"/>
    <property type="molecule type" value="Genomic_DNA"/>
</dbReference>
<accession>A0A7X9X6C6</accession>
<protein>
    <submittedName>
        <fullName evidence="4">Alkaline phosphatase family protein</fullName>
    </submittedName>
</protein>
<evidence type="ECO:0000256" key="1">
    <source>
        <dbReference type="ARBA" id="ARBA00022723"/>
    </source>
</evidence>
<dbReference type="Gene3D" id="3.40.720.10">
    <property type="entry name" value="Alkaline Phosphatase, subunit A"/>
    <property type="match status" value="1"/>
</dbReference>
<dbReference type="CDD" id="cd16028">
    <property type="entry name" value="PMH"/>
    <property type="match status" value="1"/>
</dbReference>
<proteinExistence type="predicted"/>
<dbReference type="Proteomes" id="UP000583127">
    <property type="component" value="Unassembled WGS sequence"/>
</dbReference>
<gene>
    <name evidence="4" type="ORF">HHL14_13890</name>
</gene>
<feature type="domain" description="Sulfatase N-terminal" evidence="3">
    <location>
        <begin position="5"/>
        <end position="387"/>
    </location>
</feature>
<dbReference type="InterPro" id="IPR000917">
    <property type="entry name" value="Sulfatase_N"/>
</dbReference>
<reference evidence="4 5" key="1">
    <citation type="submission" date="2020-04" db="EMBL/GenBank/DDBJ databases">
        <title>Paraburkholderia sp. G-4-1-8 isolated from soil.</title>
        <authorList>
            <person name="Dahal R.H."/>
        </authorList>
    </citation>
    <scope>NUCLEOTIDE SEQUENCE [LARGE SCALE GENOMIC DNA]</scope>
    <source>
        <strain evidence="4 5">G-4-1-8</strain>
    </source>
</reference>
<dbReference type="RefSeq" id="WP_169498170.1">
    <property type="nucleotide sequence ID" value="NZ_JABBFZ010000006.1"/>
</dbReference>
<name>A0A7X9X6C6_9BURK</name>
<evidence type="ECO:0000313" key="5">
    <source>
        <dbReference type="Proteomes" id="UP000583127"/>
    </source>
</evidence>
<dbReference type="GO" id="GO:0005737">
    <property type="term" value="C:cytoplasm"/>
    <property type="evidence" value="ECO:0007669"/>
    <property type="project" value="TreeGrafter"/>
</dbReference>
<dbReference type="GO" id="GO:0008484">
    <property type="term" value="F:sulfuric ester hydrolase activity"/>
    <property type="evidence" value="ECO:0007669"/>
    <property type="project" value="TreeGrafter"/>
</dbReference>
<dbReference type="InterPro" id="IPR017850">
    <property type="entry name" value="Alkaline_phosphatase_core_sf"/>
</dbReference>
<sequence length="527" mass="60200">METVRNILFVMCDQLRWDYLSCYGHPTLATPNIDALAKRGVRFERTYVQSPVCGPSRMSYYTGRYVDSHRAFWNFVPLPVGEQTIGDYLRPHGMRVALAGKTHMVADTSGMQRLGMVKGSERAVLLEECGFEPYDRDDGIHPNLFGSRVETPYCDYLRGKGYGGDNPWHDYANSAQGPDGEILSGWKMRHASLPANIDEKDSETPYMIDRAMSFIREQGDAPWFLHLSLIKPHWPYIVPAPYNDMYGPDDVKRAARSQAERDNPHPVYDAFMQHDESLSFSRDEVRSTVVPTYMGLVKQVDDHLGRLFAFLRETGRDKDTMIVFTSDHGDYLGDHWLGEKELFHDASSRVPLIVVDPRAAADATRGTVQRNLVEAIDLLPTFLDAVGAEVPTHILEGRSLQPLLHGAGANTPWREVVFSEFDYSFRSRTRSRLGRELDGCRCFMAFDGRWKYVYYDGFRPQLFDLVNDPDELVDLGNDSARAPVRARMHECLFDWLRHRTLRQTAPARMVERWTEVSEKGGILLGDW</sequence>
<dbReference type="FunFam" id="3.40.720.10:FF:000062">
    <property type="entry name" value="Probable sulfatase"/>
    <property type="match status" value="1"/>
</dbReference>
<keyword evidence="1" id="KW-0479">Metal-binding</keyword>
<organism evidence="4 5">
    <name type="scientific">Paraburkholderia antibiotica</name>
    <dbReference type="NCBI Taxonomy" id="2728839"/>
    <lineage>
        <taxon>Bacteria</taxon>
        <taxon>Pseudomonadati</taxon>
        <taxon>Pseudomonadota</taxon>
        <taxon>Betaproteobacteria</taxon>
        <taxon>Burkholderiales</taxon>
        <taxon>Burkholderiaceae</taxon>
        <taxon>Paraburkholderia</taxon>
    </lineage>
</organism>
<dbReference type="PANTHER" id="PTHR45953:SF1">
    <property type="entry name" value="IDURONATE 2-SULFATASE"/>
    <property type="match status" value="1"/>
</dbReference>
<comment type="caution">
    <text evidence="4">The sequence shown here is derived from an EMBL/GenBank/DDBJ whole genome shotgun (WGS) entry which is preliminary data.</text>
</comment>
<evidence type="ECO:0000259" key="3">
    <source>
        <dbReference type="Pfam" id="PF00884"/>
    </source>
</evidence>
<dbReference type="PANTHER" id="PTHR45953">
    <property type="entry name" value="IDURONATE 2-SULFATASE"/>
    <property type="match status" value="1"/>
</dbReference>
<keyword evidence="2" id="KW-0378">Hydrolase</keyword>
<dbReference type="AlphaFoldDB" id="A0A7X9X6C6"/>
<dbReference type="SUPFAM" id="SSF53649">
    <property type="entry name" value="Alkaline phosphatase-like"/>
    <property type="match status" value="1"/>
</dbReference>
<keyword evidence="5" id="KW-1185">Reference proteome</keyword>
<dbReference type="GO" id="GO:0046872">
    <property type="term" value="F:metal ion binding"/>
    <property type="evidence" value="ECO:0007669"/>
    <property type="project" value="UniProtKB-KW"/>
</dbReference>
<evidence type="ECO:0000256" key="2">
    <source>
        <dbReference type="ARBA" id="ARBA00022801"/>
    </source>
</evidence>